<sequence length="256" mass="27740">MATTDLDPQRVSSASCSALLWGRGDAQPSMLGEFVAAASEVKLECRENKAMRIGEGEFITVEYSRRDLDACALHVGWSLSTPNQRQPGTARVLRRTETPPSKARSEIGLTEGAGEVDQALSGHWVDAEEGHSSRSWICFDGAGEWRNRESIRSRLPPSVNDGTLLISDVLVTSIPSFGVDRFTDTTQHSDRAEVSLGVAFTETTKETDDGGSSVELGDLALLDKWPITGWSGVDRGRLEDDGGDTVEKRALDDVSD</sequence>
<feature type="region of interest" description="Disordered" evidence="1">
    <location>
        <begin position="233"/>
        <end position="256"/>
    </location>
</feature>
<feature type="region of interest" description="Disordered" evidence="1">
    <location>
        <begin position="82"/>
        <end position="105"/>
    </location>
</feature>
<dbReference type="AlphaFoldDB" id="A0A9P6HLS2"/>
<proteinExistence type="predicted"/>
<dbReference type="Proteomes" id="UP000736335">
    <property type="component" value="Unassembled WGS sequence"/>
</dbReference>
<gene>
    <name evidence="2" type="ORF">BJ322DRAFT_1019233</name>
</gene>
<evidence type="ECO:0000313" key="3">
    <source>
        <dbReference type="Proteomes" id="UP000736335"/>
    </source>
</evidence>
<protein>
    <submittedName>
        <fullName evidence="2">Uncharacterized protein</fullName>
    </submittedName>
</protein>
<name>A0A9P6HLS2_9AGAM</name>
<evidence type="ECO:0000256" key="1">
    <source>
        <dbReference type="SAM" id="MobiDB-lite"/>
    </source>
</evidence>
<comment type="caution">
    <text evidence="2">The sequence shown here is derived from an EMBL/GenBank/DDBJ whole genome shotgun (WGS) entry which is preliminary data.</text>
</comment>
<evidence type="ECO:0000313" key="2">
    <source>
        <dbReference type="EMBL" id="KAF9788761.1"/>
    </source>
</evidence>
<feature type="compositionally biased region" description="Basic and acidic residues" evidence="1">
    <location>
        <begin position="234"/>
        <end position="256"/>
    </location>
</feature>
<dbReference type="EMBL" id="WIUZ02000004">
    <property type="protein sequence ID" value="KAF9788761.1"/>
    <property type="molecule type" value="Genomic_DNA"/>
</dbReference>
<organism evidence="2 3">
    <name type="scientific">Thelephora terrestris</name>
    <dbReference type="NCBI Taxonomy" id="56493"/>
    <lineage>
        <taxon>Eukaryota</taxon>
        <taxon>Fungi</taxon>
        <taxon>Dikarya</taxon>
        <taxon>Basidiomycota</taxon>
        <taxon>Agaricomycotina</taxon>
        <taxon>Agaricomycetes</taxon>
        <taxon>Thelephorales</taxon>
        <taxon>Thelephoraceae</taxon>
        <taxon>Thelephora</taxon>
    </lineage>
</organism>
<reference evidence="2" key="1">
    <citation type="journal article" date="2020" name="Nat. Commun.">
        <title>Large-scale genome sequencing of mycorrhizal fungi provides insights into the early evolution of symbiotic traits.</title>
        <authorList>
            <person name="Miyauchi S."/>
            <person name="Kiss E."/>
            <person name="Kuo A."/>
            <person name="Drula E."/>
            <person name="Kohler A."/>
            <person name="Sanchez-Garcia M."/>
            <person name="Morin E."/>
            <person name="Andreopoulos B."/>
            <person name="Barry K.W."/>
            <person name="Bonito G."/>
            <person name="Buee M."/>
            <person name="Carver A."/>
            <person name="Chen C."/>
            <person name="Cichocki N."/>
            <person name="Clum A."/>
            <person name="Culley D."/>
            <person name="Crous P.W."/>
            <person name="Fauchery L."/>
            <person name="Girlanda M."/>
            <person name="Hayes R.D."/>
            <person name="Keri Z."/>
            <person name="LaButti K."/>
            <person name="Lipzen A."/>
            <person name="Lombard V."/>
            <person name="Magnuson J."/>
            <person name="Maillard F."/>
            <person name="Murat C."/>
            <person name="Nolan M."/>
            <person name="Ohm R.A."/>
            <person name="Pangilinan J."/>
            <person name="Pereira M.F."/>
            <person name="Perotto S."/>
            <person name="Peter M."/>
            <person name="Pfister S."/>
            <person name="Riley R."/>
            <person name="Sitrit Y."/>
            <person name="Stielow J.B."/>
            <person name="Szollosi G."/>
            <person name="Zifcakova L."/>
            <person name="Stursova M."/>
            <person name="Spatafora J.W."/>
            <person name="Tedersoo L."/>
            <person name="Vaario L.M."/>
            <person name="Yamada A."/>
            <person name="Yan M."/>
            <person name="Wang P."/>
            <person name="Xu J."/>
            <person name="Bruns T."/>
            <person name="Baldrian P."/>
            <person name="Vilgalys R."/>
            <person name="Dunand C."/>
            <person name="Henrissat B."/>
            <person name="Grigoriev I.V."/>
            <person name="Hibbett D."/>
            <person name="Nagy L.G."/>
            <person name="Martin F.M."/>
        </authorList>
    </citation>
    <scope>NUCLEOTIDE SEQUENCE</scope>
    <source>
        <strain evidence="2">UH-Tt-Lm1</strain>
    </source>
</reference>
<accession>A0A9P6HLS2</accession>
<keyword evidence="3" id="KW-1185">Reference proteome</keyword>
<reference evidence="2" key="2">
    <citation type="submission" date="2020-11" db="EMBL/GenBank/DDBJ databases">
        <authorList>
            <consortium name="DOE Joint Genome Institute"/>
            <person name="Kuo A."/>
            <person name="Miyauchi S."/>
            <person name="Kiss E."/>
            <person name="Drula E."/>
            <person name="Kohler A."/>
            <person name="Sanchez-Garcia M."/>
            <person name="Andreopoulos B."/>
            <person name="Barry K.W."/>
            <person name="Bonito G."/>
            <person name="Buee M."/>
            <person name="Carver A."/>
            <person name="Chen C."/>
            <person name="Cichocki N."/>
            <person name="Clum A."/>
            <person name="Culley D."/>
            <person name="Crous P.W."/>
            <person name="Fauchery L."/>
            <person name="Girlanda M."/>
            <person name="Hayes R."/>
            <person name="Keri Z."/>
            <person name="Labutti K."/>
            <person name="Lipzen A."/>
            <person name="Lombard V."/>
            <person name="Magnuson J."/>
            <person name="Maillard F."/>
            <person name="Morin E."/>
            <person name="Murat C."/>
            <person name="Nolan M."/>
            <person name="Ohm R."/>
            <person name="Pangilinan J."/>
            <person name="Pereira M."/>
            <person name="Perotto S."/>
            <person name="Peter M."/>
            <person name="Riley R."/>
            <person name="Sitrit Y."/>
            <person name="Stielow B."/>
            <person name="Szollosi G."/>
            <person name="Zifcakova L."/>
            <person name="Stursova M."/>
            <person name="Spatafora J.W."/>
            <person name="Tedersoo L."/>
            <person name="Vaario L.-M."/>
            <person name="Yamada A."/>
            <person name="Yan M."/>
            <person name="Wang P."/>
            <person name="Xu J."/>
            <person name="Bruns T."/>
            <person name="Baldrian P."/>
            <person name="Vilgalys R."/>
            <person name="Henrissat B."/>
            <person name="Grigoriev I.V."/>
            <person name="Hibbett D."/>
            <person name="Nagy L.G."/>
            <person name="Martin F.M."/>
        </authorList>
    </citation>
    <scope>NUCLEOTIDE SEQUENCE</scope>
    <source>
        <strain evidence="2">UH-Tt-Lm1</strain>
    </source>
</reference>